<name>A0AAD7FSG3_9AGAR</name>
<protein>
    <submittedName>
        <fullName evidence="2">Uncharacterized protein</fullName>
    </submittedName>
</protein>
<accession>A0AAD7FSG3</accession>
<comment type="caution">
    <text evidence="2">The sequence shown here is derived from an EMBL/GenBank/DDBJ whole genome shotgun (WGS) entry which is preliminary data.</text>
</comment>
<keyword evidence="3" id="KW-1185">Reference proteome</keyword>
<reference evidence="2" key="1">
    <citation type="submission" date="2023-03" db="EMBL/GenBank/DDBJ databases">
        <title>Massive genome expansion in bonnet fungi (Mycena s.s.) driven by repeated elements and novel gene families across ecological guilds.</title>
        <authorList>
            <consortium name="Lawrence Berkeley National Laboratory"/>
            <person name="Harder C.B."/>
            <person name="Miyauchi S."/>
            <person name="Viragh M."/>
            <person name="Kuo A."/>
            <person name="Thoen E."/>
            <person name="Andreopoulos B."/>
            <person name="Lu D."/>
            <person name="Skrede I."/>
            <person name="Drula E."/>
            <person name="Henrissat B."/>
            <person name="Morin E."/>
            <person name="Kohler A."/>
            <person name="Barry K."/>
            <person name="LaButti K."/>
            <person name="Morin E."/>
            <person name="Salamov A."/>
            <person name="Lipzen A."/>
            <person name="Mereny Z."/>
            <person name="Hegedus B."/>
            <person name="Baldrian P."/>
            <person name="Stursova M."/>
            <person name="Weitz H."/>
            <person name="Taylor A."/>
            <person name="Grigoriev I.V."/>
            <person name="Nagy L.G."/>
            <person name="Martin F."/>
            <person name="Kauserud H."/>
        </authorList>
    </citation>
    <scope>NUCLEOTIDE SEQUENCE</scope>
    <source>
        <strain evidence="2">9284</strain>
    </source>
</reference>
<dbReference type="Proteomes" id="UP001221142">
    <property type="component" value="Unassembled WGS sequence"/>
</dbReference>
<feature type="region of interest" description="Disordered" evidence="1">
    <location>
        <begin position="1"/>
        <end position="29"/>
    </location>
</feature>
<evidence type="ECO:0000313" key="2">
    <source>
        <dbReference type="EMBL" id="KAJ7640996.1"/>
    </source>
</evidence>
<sequence>MSSVKSRPAPNARRGQRPEGRTGSEDVGDCARPLAPLLGRVTESRIVSLDTPMTGCFFFFLCSCFCCIQATHPACMRRRLEIHQPPTHVARRPPSTRPIEGCRSYRLLPAMDVGARTDTHSAPSTRQPSAGLSGPSPNGPRRLHAEKGARSRPRHSLRAVFVLRLQWGWEDMRKSGYVSGDAMCLSSTW</sequence>
<organism evidence="2 3">
    <name type="scientific">Roridomyces roridus</name>
    <dbReference type="NCBI Taxonomy" id="1738132"/>
    <lineage>
        <taxon>Eukaryota</taxon>
        <taxon>Fungi</taxon>
        <taxon>Dikarya</taxon>
        <taxon>Basidiomycota</taxon>
        <taxon>Agaricomycotina</taxon>
        <taxon>Agaricomycetes</taxon>
        <taxon>Agaricomycetidae</taxon>
        <taxon>Agaricales</taxon>
        <taxon>Marasmiineae</taxon>
        <taxon>Mycenaceae</taxon>
        <taxon>Roridomyces</taxon>
    </lineage>
</organism>
<evidence type="ECO:0000256" key="1">
    <source>
        <dbReference type="SAM" id="MobiDB-lite"/>
    </source>
</evidence>
<proteinExistence type="predicted"/>
<feature type="region of interest" description="Disordered" evidence="1">
    <location>
        <begin position="116"/>
        <end position="151"/>
    </location>
</feature>
<feature type="compositionally biased region" description="Polar residues" evidence="1">
    <location>
        <begin position="120"/>
        <end position="130"/>
    </location>
</feature>
<dbReference type="AlphaFoldDB" id="A0AAD7FSG3"/>
<dbReference type="EMBL" id="JARKIF010000004">
    <property type="protein sequence ID" value="KAJ7640996.1"/>
    <property type="molecule type" value="Genomic_DNA"/>
</dbReference>
<evidence type="ECO:0000313" key="3">
    <source>
        <dbReference type="Proteomes" id="UP001221142"/>
    </source>
</evidence>
<gene>
    <name evidence="2" type="ORF">FB45DRAFT_351590</name>
</gene>